<dbReference type="Proteomes" id="UP000030111">
    <property type="component" value="Unassembled WGS sequence"/>
</dbReference>
<organism evidence="6 7">
    <name type="scientific">Flavobacterium subsaxonicum WB 4.1-42 = DSM 21790</name>
    <dbReference type="NCBI Taxonomy" id="1121898"/>
    <lineage>
        <taxon>Bacteria</taxon>
        <taxon>Pseudomonadati</taxon>
        <taxon>Bacteroidota</taxon>
        <taxon>Flavobacteriia</taxon>
        <taxon>Flavobacteriales</taxon>
        <taxon>Flavobacteriaceae</taxon>
        <taxon>Flavobacterium</taxon>
    </lineage>
</organism>
<dbReference type="SUPFAM" id="SSF46689">
    <property type="entry name" value="Homeodomain-like"/>
    <property type="match status" value="1"/>
</dbReference>
<evidence type="ECO:0000313" key="7">
    <source>
        <dbReference type="Proteomes" id="UP000030111"/>
    </source>
</evidence>
<dbReference type="OrthoDB" id="9779074at2"/>
<dbReference type="GO" id="GO:0003700">
    <property type="term" value="F:DNA-binding transcription factor activity"/>
    <property type="evidence" value="ECO:0007669"/>
    <property type="project" value="InterPro"/>
</dbReference>
<feature type="transmembrane region" description="Helical" evidence="4">
    <location>
        <begin position="125"/>
        <end position="145"/>
    </location>
</feature>
<gene>
    <name evidence="6" type="ORF">Q766_14335</name>
</gene>
<accession>A0A0A2MHC3</accession>
<dbReference type="PROSITE" id="PS01124">
    <property type="entry name" value="HTH_ARAC_FAMILY_2"/>
    <property type="match status" value="1"/>
</dbReference>
<dbReference type="InterPro" id="IPR018062">
    <property type="entry name" value="HTH_AraC-typ_CS"/>
</dbReference>
<evidence type="ECO:0000259" key="5">
    <source>
        <dbReference type="PROSITE" id="PS01124"/>
    </source>
</evidence>
<evidence type="ECO:0000256" key="1">
    <source>
        <dbReference type="ARBA" id="ARBA00023015"/>
    </source>
</evidence>
<dbReference type="SMART" id="SM00342">
    <property type="entry name" value="HTH_ARAC"/>
    <property type="match status" value="1"/>
</dbReference>
<evidence type="ECO:0000313" key="6">
    <source>
        <dbReference type="EMBL" id="KGO92067.1"/>
    </source>
</evidence>
<dbReference type="GO" id="GO:0043565">
    <property type="term" value="F:sequence-specific DNA binding"/>
    <property type="evidence" value="ECO:0007669"/>
    <property type="project" value="InterPro"/>
</dbReference>
<dbReference type="AlphaFoldDB" id="A0A0A2MHC3"/>
<keyword evidence="2" id="KW-0238">DNA-binding</keyword>
<dbReference type="Pfam" id="PF12833">
    <property type="entry name" value="HTH_18"/>
    <property type="match status" value="1"/>
</dbReference>
<feature type="transmembrane region" description="Helical" evidence="4">
    <location>
        <begin position="188"/>
        <end position="207"/>
    </location>
</feature>
<evidence type="ECO:0000256" key="2">
    <source>
        <dbReference type="ARBA" id="ARBA00023125"/>
    </source>
</evidence>
<sequence length="363" mass="41099">MNYIIAAGLVQVLLCIAFLFINKKKDTSNYLLIILLTCIGWHLATKFYIFTTVSNPAVAFRMHTFIQLAYGPLLYMYARKKNDLNFLPARLWYLFVPLIVVMTLYTCTTIAIYQYPAYSTTILKLYNTIVFLPIVLSHLIFSYLLPRAATNPNEYSLITALKIVLGLIGLTEIALLVGGNLSQAINPYIRSVLYLLLSAVPVLIIRYKYVGSAGLSAEFPAVAEEVPKVETIDIIAERRLLLEADRHAHIFSKLEEVLRSKRLYNDEDLTLEKLSAASGINRHHISETLNVFAQKSFYQYINEYRIKEVLHRLDAPNQKSVSLLAIAYDCGFKTKASFNQYFKKIVGLTPSGYLKNKKAAEAA</sequence>
<dbReference type="eggNOG" id="COG2207">
    <property type="taxonomic scope" value="Bacteria"/>
</dbReference>
<dbReference type="RefSeq" id="WP_026991324.1">
    <property type="nucleotide sequence ID" value="NZ_AUGP01000028.1"/>
</dbReference>
<evidence type="ECO:0000256" key="3">
    <source>
        <dbReference type="ARBA" id="ARBA00023163"/>
    </source>
</evidence>
<dbReference type="InterPro" id="IPR009057">
    <property type="entry name" value="Homeodomain-like_sf"/>
</dbReference>
<keyword evidence="4" id="KW-1133">Transmembrane helix</keyword>
<reference evidence="6 7" key="1">
    <citation type="submission" date="2013-09" db="EMBL/GenBank/DDBJ databases">
        <authorList>
            <person name="Zeng Z."/>
            <person name="Chen C."/>
        </authorList>
    </citation>
    <scope>NUCLEOTIDE SEQUENCE [LARGE SCALE GENOMIC DNA]</scope>
    <source>
        <strain evidence="6 7">WB 4.1-42</strain>
    </source>
</reference>
<keyword evidence="3" id="KW-0804">Transcription</keyword>
<name>A0A0A2MHC3_9FLAO</name>
<proteinExistence type="predicted"/>
<comment type="caution">
    <text evidence="6">The sequence shown here is derived from an EMBL/GenBank/DDBJ whole genome shotgun (WGS) entry which is preliminary data.</text>
</comment>
<feature type="transmembrane region" description="Helical" evidence="4">
    <location>
        <begin position="6"/>
        <end position="22"/>
    </location>
</feature>
<dbReference type="STRING" id="1121898.GCA_000422725_03351"/>
<feature type="transmembrane region" description="Helical" evidence="4">
    <location>
        <begin position="90"/>
        <end position="113"/>
    </location>
</feature>
<dbReference type="InterPro" id="IPR018060">
    <property type="entry name" value="HTH_AraC"/>
</dbReference>
<protein>
    <recommendedName>
        <fullName evidence="5">HTH araC/xylS-type domain-containing protein</fullName>
    </recommendedName>
</protein>
<dbReference type="EMBL" id="JRLY01000012">
    <property type="protein sequence ID" value="KGO92067.1"/>
    <property type="molecule type" value="Genomic_DNA"/>
</dbReference>
<feature type="transmembrane region" description="Helical" evidence="4">
    <location>
        <begin position="29"/>
        <end position="51"/>
    </location>
</feature>
<feature type="domain" description="HTH araC/xylS-type" evidence="5">
    <location>
        <begin position="248"/>
        <end position="356"/>
    </location>
</feature>
<evidence type="ECO:0000256" key="4">
    <source>
        <dbReference type="SAM" id="Phobius"/>
    </source>
</evidence>
<feature type="transmembrane region" description="Helical" evidence="4">
    <location>
        <begin position="157"/>
        <end position="176"/>
    </location>
</feature>
<keyword evidence="1" id="KW-0805">Transcription regulation</keyword>
<feature type="transmembrane region" description="Helical" evidence="4">
    <location>
        <begin position="57"/>
        <end position="78"/>
    </location>
</feature>
<dbReference type="PANTHER" id="PTHR43280">
    <property type="entry name" value="ARAC-FAMILY TRANSCRIPTIONAL REGULATOR"/>
    <property type="match status" value="1"/>
</dbReference>
<keyword evidence="7" id="KW-1185">Reference proteome</keyword>
<dbReference type="Gene3D" id="1.10.10.60">
    <property type="entry name" value="Homeodomain-like"/>
    <property type="match status" value="2"/>
</dbReference>
<keyword evidence="4" id="KW-0812">Transmembrane</keyword>
<dbReference type="PANTHER" id="PTHR43280:SF29">
    <property type="entry name" value="ARAC-FAMILY TRANSCRIPTIONAL REGULATOR"/>
    <property type="match status" value="1"/>
</dbReference>
<dbReference type="PROSITE" id="PS00041">
    <property type="entry name" value="HTH_ARAC_FAMILY_1"/>
    <property type="match status" value="1"/>
</dbReference>
<keyword evidence="4" id="KW-0472">Membrane</keyword>